<reference evidence="1 2" key="1">
    <citation type="submission" date="2020-11" db="EMBL/GenBank/DDBJ databases">
        <title>Corynebacterium sp. MC1420.</title>
        <authorList>
            <person name="Zhou J."/>
        </authorList>
    </citation>
    <scope>NUCLEOTIDE SEQUENCE [LARGE SCALE GENOMIC DNA]</scope>
    <source>
        <strain evidence="1 2">MC1420</strain>
    </source>
</reference>
<keyword evidence="2" id="KW-1185">Reference proteome</keyword>
<protein>
    <submittedName>
        <fullName evidence="1">HNH endonuclease</fullName>
    </submittedName>
</protein>
<accession>A0A7T0PEW8</accession>
<dbReference type="EMBL" id="CP064955">
    <property type="protein sequence ID" value="QPK83671.1"/>
    <property type="molecule type" value="Genomic_DNA"/>
</dbReference>
<dbReference type="InterPro" id="IPR032869">
    <property type="entry name" value="WHH_dom_containing"/>
</dbReference>
<keyword evidence="1" id="KW-0378">Hydrolase</keyword>
<keyword evidence="1" id="KW-0540">Nuclease</keyword>
<dbReference type="RefSeq" id="WP_165005102.1">
    <property type="nucleotide sequence ID" value="NZ_CP064955.1"/>
</dbReference>
<dbReference type="Pfam" id="PF14414">
    <property type="entry name" value="WHH"/>
    <property type="match status" value="1"/>
</dbReference>
<keyword evidence="1" id="KW-0255">Endonuclease</keyword>
<evidence type="ECO:0000313" key="1">
    <source>
        <dbReference type="EMBL" id="QPK83671.1"/>
    </source>
</evidence>
<gene>
    <name evidence="1" type="ORF">G7Y29_02340</name>
</gene>
<dbReference type="Proteomes" id="UP000594586">
    <property type="component" value="Chromosome"/>
</dbReference>
<proteinExistence type="predicted"/>
<evidence type="ECO:0000313" key="2">
    <source>
        <dbReference type="Proteomes" id="UP000594586"/>
    </source>
</evidence>
<name>A0A7T0PEW8_9CORY</name>
<dbReference type="AlphaFoldDB" id="A0A7T0PEW8"/>
<dbReference type="GO" id="GO:0004519">
    <property type="term" value="F:endonuclease activity"/>
    <property type="evidence" value="ECO:0007669"/>
    <property type="project" value="UniProtKB-KW"/>
</dbReference>
<sequence length="58" mass="6270">MSTFAHPFVHPASFSLGRSTQPGAPCLTCPLLQLIPKDLHNAVRHTGGYAIWSKPLNS</sequence>
<organism evidence="1 2">
    <name type="scientific">Corynebacterium qintianiae</name>
    <dbReference type="NCBI Taxonomy" id="2709392"/>
    <lineage>
        <taxon>Bacteria</taxon>
        <taxon>Bacillati</taxon>
        <taxon>Actinomycetota</taxon>
        <taxon>Actinomycetes</taxon>
        <taxon>Mycobacteriales</taxon>
        <taxon>Corynebacteriaceae</taxon>
        <taxon>Corynebacterium</taxon>
    </lineage>
</organism>
<dbReference type="KEGG" id="cqn:G7Y29_02340"/>